<dbReference type="Gene3D" id="1.10.600.10">
    <property type="entry name" value="Farnesyl Diphosphate Synthase"/>
    <property type="match status" value="1"/>
</dbReference>
<dbReference type="PROSITE" id="PS00723">
    <property type="entry name" value="POLYPRENYL_SYNTHASE_1"/>
    <property type="match status" value="1"/>
</dbReference>
<keyword evidence="12" id="KW-1185">Reference proteome</keyword>
<dbReference type="Proteomes" id="UP000054560">
    <property type="component" value="Unassembled WGS sequence"/>
</dbReference>
<evidence type="ECO:0000256" key="3">
    <source>
        <dbReference type="ARBA" id="ARBA00005035"/>
    </source>
</evidence>
<dbReference type="GO" id="GO:0004337">
    <property type="term" value="F:(2E,6E)-farnesyl diphosphate synthase activity"/>
    <property type="evidence" value="ECO:0007669"/>
    <property type="project" value="TreeGrafter"/>
</dbReference>
<comment type="cofactor">
    <cofactor evidence="1">
        <name>Mg(2+)</name>
        <dbReference type="ChEBI" id="CHEBI:18420"/>
    </cofactor>
</comment>
<evidence type="ECO:0000256" key="6">
    <source>
        <dbReference type="ARBA" id="ARBA00022679"/>
    </source>
</evidence>
<protein>
    <submittedName>
        <fullName evidence="11">Farnesyl pyrophosphate synthase</fullName>
    </submittedName>
</protein>
<comment type="similarity">
    <text evidence="4 10">Belongs to the FPP/GGPP synthase family.</text>
</comment>
<dbReference type="SFLD" id="SFLDS00005">
    <property type="entry name" value="Isoprenoid_Synthase_Type_I"/>
    <property type="match status" value="1"/>
</dbReference>
<evidence type="ECO:0000256" key="4">
    <source>
        <dbReference type="ARBA" id="ARBA00006706"/>
    </source>
</evidence>
<evidence type="ECO:0000256" key="7">
    <source>
        <dbReference type="ARBA" id="ARBA00022723"/>
    </source>
</evidence>
<dbReference type="RefSeq" id="XP_014158695.1">
    <property type="nucleotide sequence ID" value="XM_014303220.1"/>
</dbReference>
<reference evidence="11 12" key="1">
    <citation type="submission" date="2011-02" db="EMBL/GenBank/DDBJ databases">
        <title>The Genome Sequence of Sphaeroforma arctica JP610.</title>
        <authorList>
            <consortium name="The Broad Institute Genome Sequencing Platform"/>
            <person name="Russ C."/>
            <person name="Cuomo C."/>
            <person name="Young S.K."/>
            <person name="Zeng Q."/>
            <person name="Gargeya S."/>
            <person name="Alvarado L."/>
            <person name="Berlin A."/>
            <person name="Chapman S.B."/>
            <person name="Chen Z."/>
            <person name="Freedman E."/>
            <person name="Gellesch M."/>
            <person name="Goldberg J."/>
            <person name="Griggs A."/>
            <person name="Gujja S."/>
            <person name="Heilman E."/>
            <person name="Heiman D."/>
            <person name="Howarth C."/>
            <person name="Mehta T."/>
            <person name="Neiman D."/>
            <person name="Pearson M."/>
            <person name="Roberts A."/>
            <person name="Saif S."/>
            <person name="Shea T."/>
            <person name="Shenoy N."/>
            <person name="Sisk P."/>
            <person name="Stolte C."/>
            <person name="Sykes S."/>
            <person name="White J."/>
            <person name="Yandava C."/>
            <person name="Burger G."/>
            <person name="Gray M.W."/>
            <person name="Holland P.W.H."/>
            <person name="King N."/>
            <person name="Lang F.B.F."/>
            <person name="Roger A.J."/>
            <person name="Ruiz-Trillo I."/>
            <person name="Haas B."/>
            <person name="Nusbaum C."/>
            <person name="Birren B."/>
        </authorList>
    </citation>
    <scope>NUCLEOTIDE SEQUENCE [LARGE SCALE GENOMIC DNA]</scope>
    <source>
        <strain evidence="11 12">JP610</strain>
    </source>
</reference>
<comment type="pathway">
    <text evidence="2">Isoprenoid biosynthesis; geranyl diphosphate biosynthesis; geranyl diphosphate from dimethylallyl diphosphate and isopentenyl diphosphate: step 1/1.</text>
</comment>
<evidence type="ECO:0000256" key="10">
    <source>
        <dbReference type="RuleBase" id="RU004466"/>
    </source>
</evidence>
<evidence type="ECO:0000256" key="1">
    <source>
        <dbReference type="ARBA" id="ARBA00001946"/>
    </source>
</evidence>
<keyword evidence="6 10" id="KW-0808">Transferase</keyword>
<gene>
    <name evidence="11" type="ORF">SARC_03001</name>
</gene>
<dbReference type="PROSITE" id="PS00444">
    <property type="entry name" value="POLYPRENYL_SYNTHASE_2"/>
    <property type="match status" value="1"/>
</dbReference>
<dbReference type="GO" id="GO:0045337">
    <property type="term" value="P:farnesyl diphosphate biosynthetic process"/>
    <property type="evidence" value="ECO:0007669"/>
    <property type="project" value="TreeGrafter"/>
</dbReference>
<sequence>MVSASPAHPAITEEVLAKCLIGTDATEMEQFMATYRFLADTLCAELSFASPDAQAWFKRNLDYNVPGGKLNRGISVRHAFSALINDREATNEEVFQCYVLGWAVEFLQAFFLVADDLMDASITRRGQPCWYKVEEVKMIAINDSIMLEGCIYRMLKTYFKGNPTYLPLVELFLDNSWYTEIGQLHDLITAPEDNVDLTRFSLDKYKLIVKYKTAYYSFYLPVAEAMILAGVDSEKQLAEAEKILLCMGEYFQIQDDYLDCYGSPEVIGKIGTDIQDNKCSWLVVQALDRVTPEQRQILEDNYGQKEAINVEKVKALYLELELEAVFKKYEEESYSTLMKMINSDSHGIPTKVFTDFVAKIYKRSK</sequence>
<dbReference type="InterPro" id="IPR008949">
    <property type="entry name" value="Isoprenoid_synthase_dom_sf"/>
</dbReference>
<evidence type="ECO:0000256" key="8">
    <source>
        <dbReference type="ARBA" id="ARBA00022842"/>
    </source>
</evidence>
<evidence type="ECO:0000313" key="12">
    <source>
        <dbReference type="Proteomes" id="UP000054560"/>
    </source>
</evidence>
<dbReference type="SFLD" id="SFLDG01017">
    <property type="entry name" value="Polyprenyl_Transferase_Like"/>
    <property type="match status" value="1"/>
</dbReference>
<dbReference type="eggNOG" id="KOG0711">
    <property type="taxonomic scope" value="Eukaryota"/>
</dbReference>
<dbReference type="AlphaFoldDB" id="A0A0L0G965"/>
<proteinExistence type="inferred from homology"/>
<evidence type="ECO:0000313" key="11">
    <source>
        <dbReference type="EMBL" id="KNC84793.1"/>
    </source>
</evidence>
<evidence type="ECO:0000256" key="2">
    <source>
        <dbReference type="ARBA" id="ARBA00004932"/>
    </source>
</evidence>
<keyword evidence="7" id="KW-0479">Metal-binding</keyword>
<dbReference type="InterPro" id="IPR000092">
    <property type="entry name" value="Polyprenyl_synt"/>
</dbReference>
<dbReference type="PANTHER" id="PTHR11525">
    <property type="entry name" value="FARNESYL-PYROPHOSPHATE SYNTHETASE"/>
    <property type="match status" value="1"/>
</dbReference>
<dbReference type="GeneID" id="25903505"/>
<dbReference type="InterPro" id="IPR039702">
    <property type="entry name" value="FPS1-like"/>
</dbReference>
<accession>A0A0L0G965</accession>
<comment type="pathway">
    <text evidence="3">Isoprenoid biosynthesis; farnesyl diphosphate biosynthesis; farnesyl diphosphate from geranyl diphosphate and isopentenyl diphosphate: step 1/1.</text>
</comment>
<dbReference type="STRING" id="667725.A0A0L0G965"/>
<organism evidence="11 12">
    <name type="scientific">Sphaeroforma arctica JP610</name>
    <dbReference type="NCBI Taxonomy" id="667725"/>
    <lineage>
        <taxon>Eukaryota</taxon>
        <taxon>Ichthyosporea</taxon>
        <taxon>Ichthyophonida</taxon>
        <taxon>Sphaeroforma</taxon>
    </lineage>
</organism>
<keyword evidence="5" id="KW-0444">Lipid biosynthesis</keyword>
<evidence type="ECO:0000256" key="9">
    <source>
        <dbReference type="ARBA" id="ARBA00023098"/>
    </source>
</evidence>
<dbReference type="GO" id="GO:0004161">
    <property type="term" value="F:dimethylallyltranstransferase activity"/>
    <property type="evidence" value="ECO:0007669"/>
    <property type="project" value="TreeGrafter"/>
</dbReference>
<dbReference type="EMBL" id="KQ241740">
    <property type="protein sequence ID" value="KNC84793.1"/>
    <property type="molecule type" value="Genomic_DNA"/>
</dbReference>
<keyword evidence="9" id="KW-0443">Lipid metabolism</keyword>
<dbReference type="InterPro" id="IPR033749">
    <property type="entry name" value="Polyprenyl_synt_CS"/>
</dbReference>
<dbReference type="GO" id="GO:0046872">
    <property type="term" value="F:metal ion binding"/>
    <property type="evidence" value="ECO:0007669"/>
    <property type="project" value="UniProtKB-KW"/>
</dbReference>
<name>A0A0L0G965_9EUKA</name>
<dbReference type="SUPFAM" id="SSF48576">
    <property type="entry name" value="Terpenoid synthases"/>
    <property type="match status" value="1"/>
</dbReference>
<evidence type="ECO:0000256" key="5">
    <source>
        <dbReference type="ARBA" id="ARBA00022516"/>
    </source>
</evidence>
<dbReference type="GO" id="GO:0005737">
    <property type="term" value="C:cytoplasm"/>
    <property type="evidence" value="ECO:0007669"/>
    <property type="project" value="TreeGrafter"/>
</dbReference>
<dbReference type="OrthoDB" id="10257492at2759"/>
<dbReference type="CDD" id="cd00685">
    <property type="entry name" value="Trans_IPPS_HT"/>
    <property type="match status" value="1"/>
</dbReference>
<dbReference type="Pfam" id="PF00348">
    <property type="entry name" value="polyprenyl_synt"/>
    <property type="match status" value="1"/>
</dbReference>
<dbReference type="FunFam" id="1.10.600.10:FF:000006">
    <property type="entry name" value="Farnesyl pyrophosphate synthase"/>
    <property type="match status" value="1"/>
</dbReference>
<dbReference type="PANTHER" id="PTHR11525:SF0">
    <property type="entry name" value="FARNESYL PYROPHOSPHATE SYNTHASE"/>
    <property type="match status" value="1"/>
</dbReference>
<keyword evidence="8" id="KW-0460">Magnesium</keyword>